<reference evidence="2 3" key="1">
    <citation type="journal article" date="2018" name="Mol. Plant">
        <title>The genome of Artemisia annua provides insight into the evolution of Asteraceae family and artemisinin biosynthesis.</title>
        <authorList>
            <person name="Shen Q."/>
            <person name="Zhang L."/>
            <person name="Liao Z."/>
            <person name="Wang S."/>
            <person name="Yan T."/>
            <person name="Shi P."/>
            <person name="Liu M."/>
            <person name="Fu X."/>
            <person name="Pan Q."/>
            <person name="Wang Y."/>
            <person name="Lv Z."/>
            <person name="Lu X."/>
            <person name="Zhang F."/>
            <person name="Jiang W."/>
            <person name="Ma Y."/>
            <person name="Chen M."/>
            <person name="Hao X."/>
            <person name="Li L."/>
            <person name="Tang Y."/>
            <person name="Lv G."/>
            <person name="Zhou Y."/>
            <person name="Sun X."/>
            <person name="Brodelius P.E."/>
            <person name="Rose J.K.C."/>
            <person name="Tang K."/>
        </authorList>
    </citation>
    <scope>NUCLEOTIDE SEQUENCE [LARGE SCALE GENOMIC DNA]</scope>
    <source>
        <strain evidence="3">cv. Huhao1</strain>
        <tissue evidence="2">Leaf</tissue>
    </source>
</reference>
<dbReference type="AlphaFoldDB" id="A0A2U1QJN9"/>
<dbReference type="PANTHER" id="PTHR36742:SF1">
    <property type="entry name" value="MYOSIN-G HEAVY CHAIN-LIKE PROTEIN"/>
    <property type="match status" value="1"/>
</dbReference>
<dbReference type="EMBL" id="PKPP01000076">
    <property type="protein sequence ID" value="PWA98224.1"/>
    <property type="molecule type" value="Genomic_DNA"/>
</dbReference>
<dbReference type="STRING" id="35608.A0A2U1QJN9"/>
<keyword evidence="1" id="KW-1133">Transmembrane helix</keyword>
<dbReference type="Proteomes" id="UP000245207">
    <property type="component" value="Unassembled WGS sequence"/>
</dbReference>
<proteinExistence type="predicted"/>
<organism evidence="2 3">
    <name type="scientific">Artemisia annua</name>
    <name type="common">Sweet wormwood</name>
    <dbReference type="NCBI Taxonomy" id="35608"/>
    <lineage>
        <taxon>Eukaryota</taxon>
        <taxon>Viridiplantae</taxon>
        <taxon>Streptophyta</taxon>
        <taxon>Embryophyta</taxon>
        <taxon>Tracheophyta</taxon>
        <taxon>Spermatophyta</taxon>
        <taxon>Magnoliopsida</taxon>
        <taxon>eudicotyledons</taxon>
        <taxon>Gunneridae</taxon>
        <taxon>Pentapetalae</taxon>
        <taxon>asterids</taxon>
        <taxon>campanulids</taxon>
        <taxon>Asterales</taxon>
        <taxon>Asteraceae</taxon>
        <taxon>Asteroideae</taxon>
        <taxon>Anthemideae</taxon>
        <taxon>Artemisiinae</taxon>
        <taxon>Artemisia</taxon>
    </lineage>
</organism>
<protein>
    <submittedName>
        <fullName evidence="2">Uncharacterized protein</fullName>
    </submittedName>
</protein>
<name>A0A2U1QJN9_ARTAN</name>
<dbReference type="OrthoDB" id="531455at2759"/>
<feature type="transmembrane region" description="Helical" evidence="1">
    <location>
        <begin position="123"/>
        <end position="149"/>
    </location>
</feature>
<evidence type="ECO:0000256" key="1">
    <source>
        <dbReference type="SAM" id="Phobius"/>
    </source>
</evidence>
<evidence type="ECO:0000313" key="2">
    <source>
        <dbReference type="EMBL" id="PWA98224.1"/>
    </source>
</evidence>
<keyword evidence="1" id="KW-0812">Transmembrane</keyword>
<accession>A0A2U1QJN9</accession>
<evidence type="ECO:0000313" key="3">
    <source>
        <dbReference type="Proteomes" id="UP000245207"/>
    </source>
</evidence>
<dbReference type="PANTHER" id="PTHR36742">
    <property type="entry name" value="MYOSIN-G HEAVY CHAIN-LIKE PROTEIN"/>
    <property type="match status" value="1"/>
</dbReference>
<dbReference type="GO" id="GO:0009507">
    <property type="term" value="C:chloroplast"/>
    <property type="evidence" value="ECO:0007669"/>
    <property type="project" value="TreeGrafter"/>
</dbReference>
<keyword evidence="1" id="KW-0472">Membrane</keyword>
<keyword evidence="3" id="KW-1185">Reference proteome</keyword>
<gene>
    <name evidence="2" type="ORF">CTI12_AA000380</name>
</gene>
<sequence length="224" mass="25357">MDLGQTCPVTCVKPLTPKMIHSWADMYEIADGSKEDGTKPPVDKDYQYSNVGFMWLPGYGSDGNNKLMIREKLVGLVGDRDDDFSMRLGKKMKVPKLLTVAQKRNIKRRSYLNEVSQRNDTNFFATIGAFVLLPPIIILGIAIATVYLIDSLPVECNPNQFITCKHAETVTVHIKNRFRKLSSVKWFLASMIISAHFSKCQEERVYLFNIFLPLAANSNSNFVL</sequence>
<comment type="caution">
    <text evidence="2">The sequence shown here is derived from an EMBL/GenBank/DDBJ whole genome shotgun (WGS) entry which is preliminary data.</text>
</comment>